<dbReference type="PANTHER" id="PTHR43778">
    <property type="entry name" value="PYRUVATE CARBOXYLASE"/>
    <property type="match status" value="1"/>
</dbReference>
<evidence type="ECO:0000256" key="2">
    <source>
        <dbReference type="SAM" id="MobiDB-lite"/>
    </source>
</evidence>
<accession>A0A0L0BN76</accession>
<dbReference type="EMBL" id="JRES01001601">
    <property type="protein sequence ID" value="KNC21565.1"/>
    <property type="molecule type" value="Genomic_DNA"/>
</dbReference>
<dbReference type="InterPro" id="IPR011053">
    <property type="entry name" value="Single_hybrid_motif"/>
</dbReference>
<comment type="caution">
    <text evidence="4">The sequence shown here is derived from an EMBL/GenBank/DDBJ whole genome shotgun (WGS) entry which is preliminary data.</text>
</comment>
<evidence type="ECO:0000256" key="1">
    <source>
        <dbReference type="ARBA" id="ARBA00023267"/>
    </source>
</evidence>
<dbReference type="InterPro" id="IPR000089">
    <property type="entry name" value="Biotin_lipoyl"/>
</dbReference>
<feature type="compositionally biased region" description="Basic residues" evidence="2">
    <location>
        <begin position="1"/>
        <end position="10"/>
    </location>
</feature>
<dbReference type="InterPro" id="IPR001882">
    <property type="entry name" value="Biotin_BS"/>
</dbReference>
<dbReference type="InterPro" id="IPR055268">
    <property type="entry name" value="PCB-like"/>
</dbReference>
<dbReference type="GO" id="GO:0004736">
    <property type="term" value="F:pyruvate carboxylase activity"/>
    <property type="evidence" value="ECO:0007669"/>
    <property type="project" value="TreeGrafter"/>
</dbReference>
<proteinExistence type="predicted"/>
<dbReference type="GO" id="GO:0006094">
    <property type="term" value="P:gluconeogenesis"/>
    <property type="evidence" value="ECO:0007669"/>
    <property type="project" value="TreeGrafter"/>
</dbReference>
<sequence length="82" mass="8906">EMHIHPKASKSNKNEVGAPMPGTVIDVRVKEGDKVEKGQPLVVLSAMKMEMVVQAPKAGIVKKLEVINGMKLEGDDLLMIVE</sequence>
<dbReference type="PROSITE" id="PS00188">
    <property type="entry name" value="BIOTIN"/>
    <property type="match status" value="1"/>
</dbReference>
<dbReference type="PANTHER" id="PTHR43778:SF2">
    <property type="entry name" value="PYRUVATE CARBOXYLASE, MITOCHONDRIAL"/>
    <property type="match status" value="1"/>
</dbReference>
<dbReference type="SUPFAM" id="SSF51230">
    <property type="entry name" value="Single hybrid motif"/>
    <property type="match status" value="1"/>
</dbReference>
<gene>
    <name evidence="4" type="ORF">FF38_10603</name>
</gene>
<dbReference type="CDD" id="cd06850">
    <property type="entry name" value="biotinyl_domain"/>
    <property type="match status" value="1"/>
</dbReference>
<dbReference type="AlphaFoldDB" id="A0A0L0BN76"/>
<feature type="domain" description="Lipoyl-binding" evidence="3">
    <location>
        <begin position="13"/>
        <end position="82"/>
    </location>
</feature>
<dbReference type="PROSITE" id="PS50968">
    <property type="entry name" value="BIOTINYL_LIPOYL"/>
    <property type="match status" value="1"/>
</dbReference>
<dbReference type="STRING" id="7375.A0A0L0BN76"/>
<dbReference type="OMA" id="TRDMHLE"/>
<reference evidence="4 5" key="1">
    <citation type="journal article" date="2015" name="Nat. Commun.">
        <title>Lucilia cuprina genome unlocks parasitic fly biology to underpin future interventions.</title>
        <authorList>
            <person name="Anstead C.A."/>
            <person name="Korhonen P.K."/>
            <person name="Young N.D."/>
            <person name="Hall R.S."/>
            <person name="Jex A.R."/>
            <person name="Murali S.C."/>
            <person name="Hughes D.S."/>
            <person name="Lee S.F."/>
            <person name="Perry T."/>
            <person name="Stroehlein A.J."/>
            <person name="Ansell B.R."/>
            <person name="Breugelmans B."/>
            <person name="Hofmann A."/>
            <person name="Qu J."/>
            <person name="Dugan S."/>
            <person name="Lee S.L."/>
            <person name="Chao H."/>
            <person name="Dinh H."/>
            <person name="Han Y."/>
            <person name="Doddapaneni H.V."/>
            <person name="Worley K.C."/>
            <person name="Muzny D.M."/>
            <person name="Ioannidis P."/>
            <person name="Waterhouse R.M."/>
            <person name="Zdobnov E.M."/>
            <person name="James P.J."/>
            <person name="Bagnall N.H."/>
            <person name="Kotze A.C."/>
            <person name="Gibbs R.A."/>
            <person name="Richards S."/>
            <person name="Batterham P."/>
            <person name="Gasser R.B."/>
        </authorList>
    </citation>
    <scope>NUCLEOTIDE SEQUENCE [LARGE SCALE GENOMIC DNA]</scope>
    <source>
        <strain evidence="4 5">LS</strain>
        <tissue evidence="4">Full body</tissue>
    </source>
</reference>
<dbReference type="GO" id="GO:0005737">
    <property type="term" value="C:cytoplasm"/>
    <property type="evidence" value="ECO:0007669"/>
    <property type="project" value="TreeGrafter"/>
</dbReference>
<evidence type="ECO:0000313" key="4">
    <source>
        <dbReference type="EMBL" id="KNC21565.1"/>
    </source>
</evidence>
<feature type="non-terminal residue" evidence="4">
    <location>
        <position position="1"/>
    </location>
</feature>
<protein>
    <recommendedName>
        <fullName evidence="3">Lipoyl-binding domain-containing protein</fullName>
    </recommendedName>
</protein>
<dbReference type="FunFam" id="2.40.50.100:FF:000003">
    <property type="entry name" value="Acetyl-CoA carboxylase biotin carboxyl carrier protein"/>
    <property type="match status" value="1"/>
</dbReference>
<keyword evidence="5" id="KW-1185">Reference proteome</keyword>
<organism evidence="4 5">
    <name type="scientific">Lucilia cuprina</name>
    <name type="common">Green bottle fly</name>
    <name type="synonym">Australian sheep blowfly</name>
    <dbReference type="NCBI Taxonomy" id="7375"/>
    <lineage>
        <taxon>Eukaryota</taxon>
        <taxon>Metazoa</taxon>
        <taxon>Ecdysozoa</taxon>
        <taxon>Arthropoda</taxon>
        <taxon>Hexapoda</taxon>
        <taxon>Insecta</taxon>
        <taxon>Pterygota</taxon>
        <taxon>Neoptera</taxon>
        <taxon>Endopterygota</taxon>
        <taxon>Diptera</taxon>
        <taxon>Brachycera</taxon>
        <taxon>Muscomorpha</taxon>
        <taxon>Oestroidea</taxon>
        <taxon>Calliphoridae</taxon>
        <taxon>Luciliinae</taxon>
        <taxon>Lucilia</taxon>
    </lineage>
</organism>
<keyword evidence="1" id="KW-0092">Biotin</keyword>
<feature type="region of interest" description="Disordered" evidence="2">
    <location>
        <begin position="1"/>
        <end position="21"/>
    </location>
</feature>
<dbReference type="Proteomes" id="UP000037069">
    <property type="component" value="Unassembled WGS sequence"/>
</dbReference>
<dbReference type="Pfam" id="PF00364">
    <property type="entry name" value="Biotin_lipoyl"/>
    <property type="match status" value="1"/>
</dbReference>
<evidence type="ECO:0000313" key="5">
    <source>
        <dbReference type="Proteomes" id="UP000037069"/>
    </source>
</evidence>
<dbReference type="OrthoDB" id="196847at2759"/>
<name>A0A0L0BN76_LUCCU</name>
<evidence type="ECO:0000259" key="3">
    <source>
        <dbReference type="PROSITE" id="PS50968"/>
    </source>
</evidence>
<dbReference type="Gene3D" id="2.40.50.100">
    <property type="match status" value="1"/>
</dbReference>